<accession>A0A1Z4LSY9</accession>
<dbReference type="AlphaFoldDB" id="A0A1Z4LSY9"/>
<gene>
    <name evidence="1" type="ORF">NIES267_38330</name>
</gene>
<sequence length="93" mass="9905">MLDNLLGNISNALIANSCIARSTKRQENSFTITGSGSLRNSPVDGFVSRFSTSDVRNVGQISSPWKEGDAIVEATGIYRLADGSLILGRACNK</sequence>
<evidence type="ECO:0000313" key="1">
    <source>
        <dbReference type="EMBL" id="BAY84337.1"/>
    </source>
</evidence>
<evidence type="ECO:0000313" key="2">
    <source>
        <dbReference type="Proteomes" id="UP000218418"/>
    </source>
</evidence>
<reference evidence="1 2" key="1">
    <citation type="submission" date="2017-06" db="EMBL/GenBank/DDBJ databases">
        <title>Genome sequencing of cyanobaciteial culture collection at National Institute for Environmental Studies (NIES).</title>
        <authorList>
            <person name="Hirose Y."/>
            <person name="Shimura Y."/>
            <person name="Fujisawa T."/>
            <person name="Nakamura Y."/>
            <person name="Kawachi M."/>
        </authorList>
    </citation>
    <scope>NUCLEOTIDE SEQUENCE [LARGE SCALE GENOMIC DNA]</scope>
    <source>
        <strain evidence="1 2">NIES-267</strain>
    </source>
</reference>
<dbReference type="OrthoDB" id="517748at2"/>
<dbReference type="Proteomes" id="UP000218418">
    <property type="component" value="Chromosome"/>
</dbReference>
<dbReference type="EMBL" id="AP018227">
    <property type="protein sequence ID" value="BAY84337.1"/>
    <property type="molecule type" value="Genomic_DNA"/>
</dbReference>
<organism evidence="1 2">
    <name type="scientific">Calothrix parasitica NIES-267</name>
    <dbReference type="NCBI Taxonomy" id="1973488"/>
    <lineage>
        <taxon>Bacteria</taxon>
        <taxon>Bacillati</taxon>
        <taxon>Cyanobacteriota</taxon>
        <taxon>Cyanophyceae</taxon>
        <taxon>Nostocales</taxon>
        <taxon>Calotrichaceae</taxon>
        <taxon>Calothrix</taxon>
    </lineage>
</organism>
<name>A0A1Z4LSY9_9CYAN</name>
<keyword evidence="2" id="KW-1185">Reference proteome</keyword>
<proteinExistence type="predicted"/>
<protein>
    <submittedName>
        <fullName evidence="1">Filamentous hemagglutinin-like protein</fullName>
    </submittedName>
</protein>